<organism evidence="5 6">
    <name type="scientific">Exiguobacterium acetylicum</name>
    <name type="common">Brevibacterium acetylicum</name>
    <dbReference type="NCBI Taxonomy" id="41170"/>
    <lineage>
        <taxon>Bacteria</taxon>
        <taxon>Bacillati</taxon>
        <taxon>Bacillota</taxon>
        <taxon>Bacilli</taxon>
        <taxon>Bacillales</taxon>
        <taxon>Bacillales Family XII. Incertae Sedis</taxon>
        <taxon>Exiguobacterium</taxon>
    </lineage>
</organism>
<evidence type="ECO:0000256" key="4">
    <source>
        <dbReference type="PIRNR" id="PIRNR006078"/>
    </source>
</evidence>
<keyword evidence="3 4" id="KW-0418">Kinase</keyword>
<protein>
    <submittedName>
        <fullName evidence="5">Glycerate kinase</fullName>
        <ecNumber evidence="5">2.7.1.-</ecNumber>
    </submittedName>
</protein>
<comment type="similarity">
    <text evidence="1 4">Belongs to the glycerate kinase type-1 family.</text>
</comment>
<keyword evidence="6" id="KW-1185">Reference proteome</keyword>
<evidence type="ECO:0000256" key="2">
    <source>
        <dbReference type="ARBA" id="ARBA00022679"/>
    </source>
</evidence>
<reference evidence="5 6" key="1">
    <citation type="submission" date="2021-05" db="EMBL/GenBank/DDBJ databases">
        <title>Biocontrol using Exiguobacterium acetylicum SI17 against litchi downy blight caused by Peronophythora litchii.</title>
        <authorList>
            <person name="Zheng L."/>
        </authorList>
    </citation>
    <scope>NUCLEOTIDE SEQUENCE [LARGE SCALE GENOMIC DNA]</scope>
    <source>
        <strain evidence="5 6">SI17</strain>
    </source>
</reference>
<dbReference type="InterPro" id="IPR004381">
    <property type="entry name" value="Glycerate_kinase"/>
</dbReference>
<dbReference type="RefSeq" id="WP_214813260.1">
    <property type="nucleotide sequence ID" value="NZ_CP075897.1"/>
</dbReference>
<dbReference type="EMBL" id="CP075897">
    <property type="protein sequence ID" value="QWB29673.1"/>
    <property type="molecule type" value="Genomic_DNA"/>
</dbReference>
<dbReference type="Gene3D" id="3.90.1510.10">
    <property type="entry name" value="Glycerate kinase, domain 2"/>
    <property type="match status" value="1"/>
</dbReference>
<dbReference type="InterPro" id="IPR018197">
    <property type="entry name" value="Glycerate_kinase_RE-like"/>
</dbReference>
<evidence type="ECO:0000313" key="5">
    <source>
        <dbReference type="EMBL" id="QWB29673.1"/>
    </source>
</evidence>
<evidence type="ECO:0000256" key="3">
    <source>
        <dbReference type="ARBA" id="ARBA00022777"/>
    </source>
</evidence>
<evidence type="ECO:0000313" key="6">
    <source>
        <dbReference type="Proteomes" id="UP000679498"/>
    </source>
</evidence>
<dbReference type="Proteomes" id="UP000679498">
    <property type="component" value="Chromosome"/>
</dbReference>
<proteinExistence type="inferred from homology"/>
<dbReference type="GeneID" id="88812788"/>
<dbReference type="InterPro" id="IPR036129">
    <property type="entry name" value="Glycerate_kinase_sf"/>
</dbReference>
<sequence>MGRHLILMDAFKGSISSKEAAEAVASGIRAYDPTAIIDSSPVADGGEGTLDVYLALGYDVKTAMTMDLAGRPCEVEYAVKGTDAVIEVARICGLPMRRSEDDPVRMNTRGVGRLIAQLRDQGITHIRLALGGTGTTDGGLGLLAEVGCRLEDASGDPILFQTNPLLETHTIQCPAYPVQLEALVDVTALYHGPDGPAYLFGPQKGLLPEDIVKLDQQLERIERLLGLENVKGTGAAGGLGGAIYALGGTIVPGAKTILQHLRVAERMEQADYVWTGEGRVDRQSQIGKLPGEVTRMAQAADIPCLILAGIVEENMPHALDCRSIHAGQAITLEREQTMARMSEQARKWLEELSLKQG</sequence>
<dbReference type="GO" id="GO:0016301">
    <property type="term" value="F:kinase activity"/>
    <property type="evidence" value="ECO:0007669"/>
    <property type="project" value="UniProtKB-KW"/>
</dbReference>
<name>A0ABX8G8S8_EXIAC</name>
<dbReference type="PANTHER" id="PTHR21599">
    <property type="entry name" value="GLYCERATE KINASE"/>
    <property type="match status" value="1"/>
</dbReference>
<dbReference type="PANTHER" id="PTHR21599:SF0">
    <property type="entry name" value="GLYCERATE KINASE"/>
    <property type="match status" value="1"/>
</dbReference>
<dbReference type="NCBIfam" id="TIGR00045">
    <property type="entry name" value="glycerate kinase"/>
    <property type="match status" value="1"/>
</dbReference>
<keyword evidence="2 4" id="KW-0808">Transferase</keyword>
<dbReference type="PIRSF" id="PIRSF006078">
    <property type="entry name" value="GlxK"/>
    <property type="match status" value="1"/>
</dbReference>
<accession>A0ABX8G8S8</accession>
<dbReference type="Gene3D" id="3.40.50.10350">
    <property type="entry name" value="Glycerate kinase, domain 1"/>
    <property type="match status" value="1"/>
</dbReference>
<dbReference type="EC" id="2.7.1.-" evidence="5"/>
<dbReference type="SUPFAM" id="SSF110738">
    <property type="entry name" value="Glycerate kinase I"/>
    <property type="match status" value="1"/>
</dbReference>
<dbReference type="Pfam" id="PF02595">
    <property type="entry name" value="Gly_kinase"/>
    <property type="match status" value="1"/>
</dbReference>
<dbReference type="InterPro" id="IPR018193">
    <property type="entry name" value="Glyc_kinase_flavodox-like_fold"/>
</dbReference>
<gene>
    <name evidence="5" type="ORF">KKI46_13915</name>
</gene>
<evidence type="ECO:0000256" key="1">
    <source>
        <dbReference type="ARBA" id="ARBA00006284"/>
    </source>
</evidence>